<feature type="compositionally biased region" description="Basic and acidic residues" evidence="1">
    <location>
        <begin position="84"/>
        <end position="93"/>
    </location>
</feature>
<protein>
    <submittedName>
        <fullName evidence="2">Uncharacterized protein</fullName>
    </submittedName>
</protein>
<evidence type="ECO:0000313" key="2">
    <source>
        <dbReference type="EMBL" id="KAJ1104045.1"/>
    </source>
</evidence>
<sequence>MRKRAHRGSRPGAPSDETVQRVHQKAVEVVAMLGGDELCPAFSPSMEAAWDSNTSLDSSSGESDAPLPHVTTRTANKLKGTTAHHTDQCPREP</sequence>
<name>A0AAV7MUR2_PLEWA</name>
<organism evidence="2 3">
    <name type="scientific">Pleurodeles waltl</name>
    <name type="common">Iberian ribbed newt</name>
    <dbReference type="NCBI Taxonomy" id="8319"/>
    <lineage>
        <taxon>Eukaryota</taxon>
        <taxon>Metazoa</taxon>
        <taxon>Chordata</taxon>
        <taxon>Craniata</taxon>
        <taxon>Vertebrata</taxon>
        <taxon>Euteleostomi</taxon>
        <taxon>Amphibia</taxon>
        <taxon>Batrachia</taxon>
        <taxon>Caudata</taxon>
        <taxon>Salamandroidea</taxon>
        <taxon>Salamandridae</taxon>
        <taxon>Pleurodelinae</taxon>
        <taxon>Pleurodeles</taxon>
    </lineage>
</organism>
<gene>
    <name evidence="2" type="ORF">NDU88_001460</name>
</gene>
<evidence type="ECO:0000256" key="1">
    <source>
        <dbReference type="SAM" id="MobiDB-lite"/>
    </source>
</evidence>
<accession>A0AAV7MUR2</accession>
<dbReference type="AlphaFoldDB" id="A0AAV7MUR2"/>
<dbReference type="EMBL" id="JANPWB010000013">
    <property type="protein sequence ID" value="KAJ1104045.1"/>
    <property type="molecule type" value="Genomic_DNA"/>
</dbReference>
<comment type="caution">
    <text evidence="2">The sequence shown here is derived from an EMBL/GenBank/DDBJ whole genome shotgun (WGS) entry which is preliminary data.</text>
</comment>
<feature type="compositionally biased region" description="Polar residues" evidence="1">
    <location>
        <begin position="51"/>
        <end position="62"/>
    </location>
</feature>
<dbReference type="Proteomes" id="UP001066276">
    <property type="component" value="Chromosome 9"/>
</dbReference>
<feature type="region of interest" description="Disordered" evidence="1">
    <location>
        <begin position="1"/>
        <end position="22"/>
    </location>
</feature>
<feature type="region of interest" description="Disordered" evidence="1">
    <location>
        <begin position="49"/>
        <end position="93"/>
    </location>
</feature>
<reference evidence="2" key="1">
    <citation type="journal article" date="2022" name="bioRxiv">
        <title>Sequencing and chromosome-scale assembly of the giantPleurodeles waltlgenome.</title>
        <authorList>
            <person name="Brown T."/>
            <person name="Elewa A."/>
            <person name="Iarovenko S."/>
            <person name="Subramanian E."/>
            <person name="Araus A.J."/>
            <person name="Petzold A."/>
            <person name="Susuki M."/>
            <person name="Suzuki K.-i.T."/>
            <person name="Hayashi T."/>
            <person name="Toyoda A."/>
            <person name="Oliveira C."/>
            <person name="Osipova E."/>
            <person name="Leigh N.D."/>
            <person name="Simon A."/>
            <person name="Yun M.H."/>
        </authorList>
    </citation>
    <scope>NUCLEOTIDE SEQUENCE</scope>
    <source>
        <strain evidence="2">20211129_DDA</strain>
        <tissue evidence="2">Liver</tissue>
    </source>
</reference>
<evidence type="ECO:0000313" key="3">
    <source>
        <dbReference type="Proteomes" id="UP001066276"/>
    </source>
</evidence>
<proteinExistence type="predicted"/>
<keyword evidence="3" id="KW-1185">Reference proteome</keyword>